<sequence length="272" mass="30109">MIPIVLLSVLAGNTSQARASSNLTLTVFPQSCHPIQTVYYSNEWQSAADVQAIRIRLPHTAFDTTEDPAVSAPATNPYVSAPVNIVSIEGSQRNSDEEALPSSLPLSSVPPSPVAQVHCQFPDESGTEDGSHLSSLMEHPSPFYTVYKRIPTPDEINWFECWPNRYIIVGRGSRISVFPDFDIFHQFVDMPGVMFTHVPDMDSNVHVSVSPHRQPLLFVKDGDDIKRLTDASSSSSIPDDQESDYGSDDVDWNNPVYTTAMDKAQEKLMRQG</sequence>
<name>A0A6A4I0N8_9AGAR</name>
<dbReference type="Proteomes" id="UP000799118">
    <property type="component" value="Unassembled WGS sequence"/>
</dbReference>
<organism evidence="3 4">
    <name type="scientific">Gymnopus androsaceus JB14</name>
    <dbReference type="NCBI Taxonomy" id="1447944"/>
    <lineage>
        <taxon>Eukaryota</taxon>
        <taxon>Fungi</taxon>
        <taxon>Dikarya</taxon>
        <taxon>Basidiomycota</taxon>
        <taxon>Agaricomycotina</taxon>
        <taxon>Agaricomycetes</taxon>
        <taxon>Agaricomycetidae</taxon>
        <taxon>Agaricales</taxon>
        <taxon>Marasmiineae</taxon>
        <taxon>Omphalotaceae</taxon>
        <taxon>Gymnopus</taxon>
    </lineage>
</organism>
<feature type="signal peptide" evidence="2">
    <location>
        <begin position="1"/>
        <end position="19"/>
    </location>
</feature>
<evidence type="ECO:0000313" key="3">
    <source>
        <dbReference type="EMBL" id="KAE9403583.1"/>
    </source>
</evidence>
<evidence type="ECO:0000256" key="1">
    <source>
        <dbReference type="SAM" id="MobiDB-lite"/>
    </source>
</evidence>
<feature type="chain" id="PRO_5025383466" evidence="2">
    <location>
        <begin position="20"/>
        <end position="272"/>
    </location>
</feature>
<reference evidence="3" key="1">
    <citation type="journal article" date="2019" name="Environ. Microbiol.">
        <title>Fungal ecological strategies reflected in gene transcription - a case study of two litter decomposers.</title>
        <authorList>
            <person name="Barbi F."/>
            <person name="Kohler A."/>
            <person name="Barry K."/>
            <person name="Baskaran P."/>
            <person name="Daum C."/>
            <person name="Fauchery L."/>
            <person name="Ihrmark K."/>
            <person name="Kuo A."/>
            <person name="LaButti K."/>
            <person name="Lipzen A."/>
            <person name="Morin E."/>
            <person name="Grigoriev I.V."/>
            <person name="Henrissat B."/>
            <person name="Lindahl B."/>
            <person name="Martin F."/>
        </authorList>
    </citation>
    <scope>NUCLEOTIDE SEQUENCE</scope>
    <source>
        <strain evidence="3">JB14</strain>
    </source>
</reference>
<feature type="compositionally biased region" description="Acidic residues" evidence="1">
    <location>
        <begin position="239"/>
        <end position="251"/>
    </location>
</feature>
<feature type="region of interest" description="Disordered" evidence="1">
    <location>
        <begin position="229"/>
        <end position="254"/>
    </location>
</feature>
<proteinExistence type="predicted"/>
<evidence type="ECO:0000313" key="4">
    <source>
        <dbReference type="Proteomes" id="UP000799118"/>
    </source>
</evidence>
<dbReference type="EMBL" id="ML769423">
    <property type="protein sequence ID" value="KAE9403583.1"/>
    <property type="molecule type" value="Genomic_DNA"/>
</dbReference>
<dbReference type="AlphaFoldDB" id="A0A6A4I0N8"/>
<evidence type="ECO:0000256" key="2">
    <source>
        <dbReference type="SAM" id="SignalP"/>
    </source>
</evidence>
<keyword evidence="2" id="KW-0732">Signal</keyword>
<gene>
    <name evidence="3" type="ORF">BT96DRAFT_936234</name>
</gene>
<protein>
    <submittedName>
        <fullName evidence="3">Uncharacterized protein</fullName>
    </submittedName>
</protein>
<accession>A0A6A4I0N8</accession>
<keyword evidence="4" id="KW-1185">Reference proteome</keyword>
<feature type="region of interest" description="Disordered" evidence="1">
    <location>
        <begin position="90"/>
        <end position="109"/>
    </location>
</feature>